<evidence type="ECO:0000256" key="6">
    <source>
        <dbReference type="HAMAP-Rule" id="MF_00365"/>
    </source>
</evidence>
<dbReference type="InterPro" id="IPR003959">
    <property type="entry name" value="ATPase_AAA_core"/>
</dbReference>
<evidence type="ECO:0000256" key="5">
    <source>
        <dbReference type="ARBA" id="ARBA00023125"/>
    </source>
</evidence>
<dbReference type="GO" id="GO:0005737">
    <property type="term" value="C:cytoplasm"/>
    <property type="evidence" value="ECO:0007669"/>
    <property type="project" value="UniProtKB-SubCell"/>
</dbReference>
<keyword evidence="3 6" id="KW-0547">Nucleotide-binding</keyword>
<dbReference type="InterPro" id="IPR027417">
    <property type="entry name" value="P-loop_NTPase"/>
</dbReference>
<evidence type="ECO:0000313" key="10">
    <source>
        <dbReference type="Proteomes" id="UP000192872"/>
    </source>
</evidence>
<feature type="binding site" evidence="6">
    <location>
        <begin position="36"/>
        <end position="43"/>
    </location>
    <ligand>
        <name>ATP</name>
        <dbReference type="ChEBI" id="CHEBI:30616"/>
    </ligand>
</feature>
<dbReference type="PANTHER" id="PTHR32182">
    <property type="entry name" value="DNA REPLICATION AND REPAIR PROTEIN RECF"/>
    <property type="match status" value="1"/>
</dbReference>
<evidence type="ECO:0000256" key="4">
    <source>
        <dbReference type="ARBA" id="ARBA00022840"/>
    </source>
</evidence>
<proteinExistence type="inferred from homology"/>
<dbReference type="STRING" id="1827387.A4S15_10405"/>
<keyword evidence="6 7" id="KW-0227">DNA damage</keyword>
<dbReference type="GO" id="GO:0016887">
    <property type="term" value="F:ATP hydrolysis activity"/>
    <property type="evidence" value="ECO:0007669"/>
    <property type="project" value="InterPro"/>
</dbReference>
<keyword evidence="6 7" id="KW-0234">DNA repair</keyword>
<dbReference type="GO" id="GO:0006302">
    <property type="term" value="P:double-strand break repair"/>
    <property type="evidence" value="ECO:0007669"/>
    <property type="project" value="TreeGrafter"/>
</dbReference>
<keyword evidence="5 6" id="KW-0238">DNA-binding</keyword>
<evidence type="ECO:0000259" key="8">
    <source>
        <dbReference type="Pfam" id="PF13304"/>
    </source>
</evidence>
<dbReference type="GO" id="GO:0006260">
    <property type="term" value="P:DNA replication"/>
    <property type="evidence" value="ECO:0007669"/>
    <property type="project" value="UniProtKB-UniRule"/>
</dbReference>
<keyword evidence="6 7" id="KW-0742">SOS response</keyword>
<dbReference type="RefSeq" id="WP_376801963.1">
    <property type="nucleotide sequence ID" value="NZ_DBNB01000034.1"/>
</dbReference>
<dbReference type="NCBIfam" id="TIGR00611">
    <property type="entry name" value="recf"/>
    <property type="match status" value="1"/>
</dbReference>
<sequence length="384" mass="41510">MTGRAPQGLRRLSLVDFRSYPQVSVETQSRCCALIGDNGAGKTNLLEAISLFTPGRGLRRIELAAMARQNGAGGFAVALELARGEDGLDGRQLGVGLLPADGEGRRQRQSRIDGAEAGSAAAFADHIRIVWLTPDMDGLFRGAAGDRRRFLDRLVLGVDAAHAARTNALERALRQRNRILEDHAQDHVWLEATEREIAEYGIAVASARALTVARLSALITERRDEASPFPAAGLALAGDIDRLLAEHGPQDGEVRYRHLLRSTRARDRAAGRTLLGPQASELMVRHLDRDIAAAQGSTGEQKALLIALILAQARLIRRVSGIAPLLLLDEVAAHLDPRRRAALYREIDDIGGQVWMTGTEAGLFADMAAGSERFLVAGGMIERL</sequence>
<evidence type="ECO:0000256" key="1">
    <source>
        <dbReference type="ARBA" id="ARBA00022490"/>
    </source>
</evidence>
<evidence type="ECO:0000313" key="9">
    <source>
        <dbReference type="EMBL" id="OQW51633.1"/>
    </source>
</evidence>
<dbReference type="Proteomes" id="UP000192872">
    <property type="component" value="Unassembled WGS sequence"/>
</dbReference>
<dbReference type="GO" id="GO:0009432">
    <property type="term" value="P:SOS response"/>
    <property type="evidence" value="ECO:0007669"/>
    <property type="project" value="UniProtKB-UniRule"/>
</dbReference>
<dbReference type="PROSITE" id="PS00618">
    <property type="entry name" value="RECF_2"/>
    <property type="match status" value="1"/>
</dbReference>
<dbReference type="HAMAP" id="MF_00365">
    <property type="entry name" value="RecF"/>
    <property type="match status" value="1"/>
</dbReference>
<dbReference type="Gene3D" id="1.20.1050.90">
    <property type="entry name" value="RecF/RecN/SMC, N-terminal domain"/>
    <property type="match status" value="1"/>
</dbReference>
<dbReference type="SUPFAM" id="SSF52540">
    <property type="entry name" value="P-loop containing nucleoside triphosphate hydrolases"/>
    <property type="match status" value="1"/>
</dbReference>
<evidence type="ECO:0000256" key="2">
    <source>
        <dbReference type="ARBA" id="ARBA00022705"/>
    </source>
</evidence>
<gene>
    <name evidence="6" type="primary">recF</name>
    <name evidence="9" type="ORF">A4S15_10405</name>
</gene>
<dbReference type="Gene3D" id="3.40.50.300">
    <property type="entry name" value="P-loop containing nucleotide triphosphate hydrolases"/>
    <property type="match status" value="1"/>
</dbReference>
<comment type="subcellular location">
    <subcellularLocation>
        <location evidence="6 7">Cytoplasm</location>
    </subcellularLocation>
</comment>
<keyword evidence="2 6" id="KW-0235">DNA replication</keyword>
<dbReference type="PROSITE" id="PS00617">
    <property type="entry name" value="RECF_1"/>
    <property type="match status" value="1"/>
</dbReference>
<feature type="domain" description="ATPase AAA-type core" evidence="8">
    <location>
        <begin position="207"/>
        <end position="350"/>
    </location>
</feature>
<keyword evidence="1 6" id="KW-0963">Cytoplasm</keyword>
<keyword evidence="4 6" id="KW-0067">ATP-binding</keyword>
<evidence type="ECO:0000256" key="7">
    <source>
        <dbReference type="RuleBase" id="RU000578"/>
    </source>
</evidence>
<evidence type="ECO:0000256" key="3">
    <source>
        <dbReference type="ARBA" id="ARBA00022741"/>
    </source>
</evidence>
<comment type="function">
    <text evidence="6 7">The RecF protein is involved in DNA metabolism; it is required for DNA replication and normal SOS inducibility. RecF binds preferentially to single-stranded, linear DNA. It also seems to bind ATP.</text>
</comment>
<dbReference type="Pfam" id="PF13304">
    <property type="entry name" value="AAA_21"/>
    <property type="match status" value="1"/>
</dbReference>
<dbReference type="AlphaFoldDB" id="A0A1W9HW37"/>
<dbReference type="GO" id="GO:0003697">
    <property type="term" value="F:single-stranded DNA binding"/>
    <property type="evidence" value="ECO:0007669"/>
    <property type="project" value="UniProtKB-UniRule"/>
</dbReference>
<accession>A0A1W9HW37</accession>
<dbReference type="GO" id="GO:0005524">
    <property type="term" value="F:ATP binding"/>
    <property type="evidence" value="ECO:0007669"/>
    <property type="project" value="UniProtKB-UniRule"/>
</dbReference>
<organism evidence="9 10">
    <name type="scientific">Candidatus Raskinella chloraquaticus</name>
    <dbReference type="NCBI Taxonomy" id="1951219"/>
    <lineage>
        <taxon>Bacteria</taxon>
        <taxon>Pseudomonadati</taxon>
        <taxon>Pseudomonadota</taxon>
        <taxon>Alphaproteobacteria</taxon>
        <taxon>Hyphomicrobiales</taxon>
        <taxon>Phreatobacteraceae</taxon>
        <taxon>Candidatus Raskinella</taxon>
    </lineage>
</organism>
<dbReference type="InterPro" id="IPR001238">
    <property type="entry name" value="DNA-binding_RecF"/>
</dbReference>
<dbReference type="PANTHER" id="PTHR32182:SF0">
    <property type="entry name" value="DNA REPLICATION AND REPAIR PROTEIN RECF"/>
    <property type="match status" value="1"/>
</dbReference>
<dbReference type="EMBL" id="LWDL01000018">
    <property type="protein sequence ID" value="OQW51633.1"/>
    <property type="molecule type" value="Genomic_DNA"/>
</dbReference>
<dbReference type="GO" id="GO:0000731">
    <property type="term" value="P:DNA synthesis involved in DNA repair"/>
    <property type="evidence" value="ECO:0007669"/>
    <property type="project" value="TreeGrafter"/>
</dbReference>
<dbReference type="InterPro" id="IPR018078">
    <property type="entry name" value="DNA-binding_RecF_CS"/>
</dbReference>
<comment type="caution">
    <text evidence="9">The sequence shown here is derived from an EMBL/GenBank/DDBJ whole genome shotgun (WGS) entry which is preliminary data.</text>
</comment>
<protein>
    <recommendedName>
        <fullName evidence="6 7">DNA replication and repair protein RecF</fullName>
    </recommendedName>
</protein>
<name>A0A1W9HW37_9HYPH</name>
<comment type="similarity">
    <text evidence="6 7">Belongs to the RecF family.</text>
</comment>
<dbReference type="InterPro" id="IPR042174">
    <property type="entry name" value="RecF_2"/>
</dbReference>
<reference evidence="9 10" key="1">
    <citation type="journal article" date="2017" name="Water Res.">
        <title>Comammox in drinking water systems.</title>
        <authorList>
            <person name="Wang Y."/>
            <person name="Ma L."/>
            <person name="Mao Y."/>
            <person name="Jiang X."/>
            <person name="Xia Y."/>
            <person name="Yu K."/>
            <person name="Li B."/>
            <person name="Zhang T."/>
        </authorList>
    </citation>
    <scope>NUCLEOTIDE SEQUENCE [LARGE SCALE GENOMIC DNA]</scope>
    <source>
        <strain evidence="9">SG_bin8</strain>
    </source>
</reference>